<evidence type="ECO:0008006" key="3">
    <source>
        <dbReference type="Google" id="ProtNLM"/>
    </source>
</evidence>
<dbReference type="InParanoid" id="A0A2J6T387"/>
<organism evidence="1 2">
    <name type="scientific">Hyaloscypha bicolor E</name>
    <dbReference type="NCBI Taxonomy" id="1095630"/>
    <lineage>
        <taxon>Eukaryota</taxon>
        <taxon>Fungi</taxon>
        <taxon>Dikarya</taxon>
        <taxon>Ascomycota</taxon>
        <taxon>Pezizomycotina</taxon>
        <taxon>Leotiomycetes</taxon>
        <taxon>Helotiales</taxon>
        <taxon>Hyaloscyphaceae</taxon>
        <taxon>Hyaloscypha</taxon>
        <taxon>Hyaloscypha bicolor</taxon>
    </lineage>
</organism>
<dbReference type="EMBL" id="KZ613846">
    <property type="protein sequence ID" value="PMD57482.1"/>
    <property type="molecule type" value="Genomic_DNA"/>
</dbReference>
<evidence type="ECO:0000313" key="1">
    <source>
        <dbReference type="EMBL" id="PMD57482.1"/>
    </source>
</evidence>
<sequence length="173" mass="19404">MPTSSGRPLRHGSQGEVSLAISLRDGKSYVRKKLWRGDFSRELPFYNRIPTSMAPEPIARKVYTQPKGNATIFQCGNGDDLLHFESKVTNAGWKFPERCEDGVVTVEMNWNPIIHHAVHEGNIFLRREDDDDLLPSTRLGDWGLASAVEGHADINGRVLVDSETLNRDLAHVI</sequence>
<dbReference type="RefSeq" id="XP_024734386.1">
    <property type="nucleotide sequence ID" value="XM_024883401.1"/>
</dbReference>
<name>A0A2J6T387_9HELO</name>
<protein>
    <recommendedName>
        <fullName evidence="3">Protein kinase domain-containing protein</fullName>
    </recommendedName>
</protein>
<proteinExistence type="predicted"/>
<evidence type="ECO:0000313" key="2">
    <source>
        <dbReference type="Proteomes" id="UP000235371"/>
    </source>
</evidence>
<gene>
    <name evidence="1" type="ORF">K444DRAFT_631684</name>
</gene>
<keyword evidence="2" id="KW-1185">Reference proteome</keyword>
<reference evidence="1 2" key="1">
    <citation type="submission" date="2016-04" db="EMBL/GenBank/DDBJ databases">
        <title>A degradative enzymes factory behind the ericoid mycorrhizal symbiosis.</title>
        <authorList>
            <consortium name="DOE Joint Genome Institute"/>
            <person name="Martino E."/>
            <person name="Morin E."/>
            <person name="Grelet G."/>
            <person name="Kuo A."/>
            <person name="Kohler A."/>
            <person name="Daghino S."/>
            <person name="Barry K."/>
            <person name="Choi C."/>
            <person name="Cichocki N."/>
            <person name="Clum A."/>
            <person name="Copeland A."/>
            <person name="Hainaut M."/>
            <person name="Haridas S."/>
            <person name="Labutti K."/>
            <person name="Lindquist E."/>
            <person name="Lipzen A."/>
            <person name="Khouja H.-R."/>
            <person name="Murat C."/>
            <person name="Ohm R."/>
            <person name="Olson A."/>
            <person name="Spatafora J."/>
            <person name="Veneault-Fourrey C."/>
            <person name="Henrissat B."/>
            <person name="Grigoriev I."/>
            <person name="Martin F."/>
            <person name="Perotto S."/>
        </authorList>
    </citation>
    <scope>NUCLEOTIDE SEQUENCE [LARGE SCALE GENOMIC DNA]</scope>
    <source>
        <strain evidence="1 2">E</strain>
    </source>
</reference>
<dbReference type="AlphaFoldDB" id="A0A2J6T387"/>
<dbReference type="GeneID" id="36591478"/>
<accession>A0A2J6T387</accession>
<dbReference type="SUPFAM" id="SSF56112">
    <property type="entry name" value="Protein kinase-like (PK-like)"/>
    <property type="match status" value="1"/>
</dbReference>
<dbReference type="InterPro" id="IPR011009">
    <property type="entry name" value="Kinase-like_dom_sf"/>
</dbReference>
<dbReference type="Proteomes" id="UP000235371">
    <property type="component" value="Unassembled WGS sequence"/>
</dbReference>
<dbReference type="OrthoDB" id="3532253at2759"/>